<evidence type="ECO:0000256" key="7">
    <source>
        <dbReference type="ARBA" id="ARBA00023065"/>
    </source>
</evidence>
<dbReference type="AlphaFoldDB" id="A0A842I1K2"/>
<dbReference type="PANTHER" id="PTHR32552">
    <property type="entry name" value="FERRICHROME IRON RECEPTOR-RELATED"/>
    <property type="match status" value="1"/>
</dbReference>
<protein>
    <submittedName>
        <fullName evidence="16">TonB-dependent receptor</fullName>
    </submittedName>
</protein>
<keyword evidence="10 11" id="KW-0998">Cell outer membrane</keyword>
<dbReference type="InterPro" id="IPR012910">
    <property type="entry name" value="Plug_dom"/>
</dbReference>
<evidence type="ECO:0000313" key="16">
    <source>
        <dbReference type="EMBL" id="MBC2778583.1"/>
    </source>
</evidence>
<reference evidence="16 17" key="1">
    <citation type="submission" date="2020-08" db="EMBL/GenBank/DDBJ databases">
        <title>Draft genome sequence of Parasphingopyxis sp. GrpM-11.</title>
        <authorList>
            <person name="Oh J."/>
            <person name="Roh D.-H."/>
        </authorList>
    </citation>
    <scope>NUCLEOTIDE SEQUENCE [LARGE SCALE GENOMIC DNA]</scope>
    <source>
        <strain evidence="16 17">GrpM-11</strain>
    </source>
</reference>
<feature type="chain" id="PRO_5032516085" evidence="13">
    <location>
        <begin position="28"/>
        <end position="789"/>
    </location>
</feature>
<dbReference type="EMBL" id="JACJVJ010000002">
    <property type="protein sequence ID" value="MBC2778583.1"/>
    <property type="molecule type" value="Genomic_DNA"/>
</dbReference>
<dbReference type="PROSITE" id="PS52016">
    <property type="entry name" value="TONB_DEPENDENT_REC_3"/>
    <property type="match status" value="1"/>
</dbReference>
<dbReference type="Pfam" id="PF00593">
    <property type="entry name" value="TonB_dep_Rec_b-barrel"/>
    <property type="match status" value="1"/>
</dbReference>
<dbReference type="InterPro" id="IPR036942">
    <property type="entry name" value="Beta-barrel_TonB_sf"/>
</dbReference>
<organism evidence="16 17">
    <name type="scientific">Parasphingopyxis marina</name>
    <dbReference type="NCBI Taxonomy" id="2761622"/>
    <lineage>
        <taxon>Bacteria</taxon>
        <taxon>Pseudomonadati</taxon>
        <taxon>Pseudomonadota</taxon>
        <taxon>Alphaproteobacteria</taxon>
        <taxon>Sphingomonadales</taxon>
        <taxon>Sphingomonadaceae</taxon>
        <taxon>Parasphingopyxis</taxon>
    </lineage>
</organism>
<feature type="signal peptide" evidence="13">
    <location>
        <begin position="1"/>
        <end position="27"/>
    </location>
</feature>
<evidence type="ECO:0000313" key="17">
    <source>
        <dbReference type="Proteomes" id="UP000564378"/>
    </source>
</evidence>
<keyword evidence="16" id="KW-0675">Receptor</keyword>
<keyword evidence="3 11" id="KW-1134">Transmembrane beta strand</keyword>
<dbReference type="InterPro" id="IPR000531">
    <property type="entry name" value="Beta-barrel_TonB"/>
</dbReference>
<dbReference type="Proteomes" id="UP000564378">
    <property type="component" value="Unassembled WGS sequence"/>
</dbReference>
<evidence type="ECO:0000256" key="4">
    <source>
        <dbReference type="ARBA" id="ARBA00022496"/>
    </source>
</evidence>
<feature type="domain" description="TonB-dependent receptor plug" evidence="15">
    <location>
        <begin position="49"/>
        <end position="159"/>
    </location>
</feature>
<dbReference type="PANTHER" id="PTHR32552:SF81">
    <property type="entry name" value="TONB-DEPENDENT OUTER MEMBRANE RECEPTOR"/>
    <property type="match status" value="1"/>
</dbReference>
<evidence type="ECO:0000259" key="15">
    <source>
        <dbReference type="Pfam" id="PF07715"/>
    </source>
</evidence>
<sequence>MKRNITRALLAGGSMFAAVAAATPAYAQAEADAERSVIVVTAQFREQALQDTPLSITAIDAELLRSRNQTDVEAIAAQAPSVFLNEMGGAYGDSLGASIRGIGQFDFNPAFEPGVGIYIDDVYYSSLTGANFDLLDIERVEVLRGPQGTLTGRNSIGGAIRVISQRPNAETSGYAEVSYGARDYISVRAGANFPLTDTLFMRVAGVHKEQDGYVDQVDYGCRYPNRADNIERMLPANNDSDSCVVAELGDTNYSGIRSALLWQPTPDIDLMLTGYYVTSDTNQAAETVTDFNQATFGALSVTSGAANNPLPGSYFVCGRFCTYANWSATASGQTGAYTLEPRKELDSWGLSFHADFDVSSSLQLQSITAYREYTQFFVTDDDYTPINGATGINDLDYWFFSQELRLNGQIGDNVDFTLGAFYSDQRTTYFTQQDIRYIVPNLPLQFVGDDPVNADSFALFGTVIWRPVEDLTITGGLRYTEEAKDYTFHRHNLDYSTPLTPDPFGLGPLEGLTAEYSGDQIDWRLSADYRFSPEVLAYITVGTGFKGGGVTPRPFLPQHAIQGTFGPETVTAYEIGLKTDLFDRRVRFNVAGFYNDYTDIQTPLSDCSAYGGGPCAVVANAGDGEIYGIEMELFAEPVDGLTIDGALSWLDGEYTSINPAVGAGLQLQDPIVTPEWQWSFGIQYVIDLSANGSWGTLTPRFDVAFRGEQARGRGLDPSVFLYRDDYTIANARLTWRNADDDLSISLEVSNLFDEYYIPFGFDALYGFAGTAYSQVGEPREWALTVRKEF</sequence>
<evidence type="ECO:0000256" key="5">
    <source>
        <dbReference type="ARBA" id="ARBA00022692"/>
    </source>
</evidence>
<evidence type="ECO:0000256" key="1">
    <source>
        <dbReference type="ARBA" id="ARBA00004571"/>
    </source>
</evidence>
<dbReference type="Gene3D" id="2.40.170.20">
    <property type="entry name" value="TonB-dependent receptor, beta-barrel domain"/>
    <property type="match status" value="1"/>
</dbReference>
<keyword evidence="13" id="KW-0732">Signal</keyword>
<dbReference type="Pfam" id="PF07715">
    <property type="entry name" value="Plug"/>
    <property type="match status" value="1"/>
</dbReference>
<evidence type="ECO:0000256" key="10">
    <source>
        <dbReference type="ARBA" id="ARBA00023237"/>
    </source>
</evidence>
<comment type="similarity">
    <text evidence="11 12">Belongs to the TonB-dependent receptor family.</text>
</comment>
<dbReference type="RefSeq" id="WP_185801829.1">
    <property type="nucleotide sequence ID" value="NZ_JACJVJ010000002.1"/>
</dbReference>
<evidence type="ECO:0000256" key="8">
    <source>
        <dbReference type="ARBA" id="ARBA00023077"/>
    </source>
</evidence>
<proteinExistence type="inferred from homology"/>
<gene>
    <name evidence="16" type="ORF">H6P80_13245</name>
</gene>
<evidence type="ECO:0000256" key="12">
    <source>
        <dbReference type="RuleBase" id="RU003357"/>
    </source>
</evidence>
<evidence type="ECO:0000256" key="3">
    <source>
        <dbReference type="ARBA" id="ARBA00022452"/>
    </source>
</evidence>
<evidence type="ECO:0000256" key="11">
    <source>
        <dbReference type="PROSITE-ProRule" id="PRU01360"/>
    </source>
</evidence>
<dbReference type="InterPro" id="IPR039426">
    <property type="entry name" value="TonB-dep_rcpt-like"/>
</dbReference>
<keyword evidence="7" id="KW-0406">Ion transport</keyword>
<evidence type="ECO:0000256" key="13">
    <source>
        <dbReference type="SAM" id="SignalP"/>
    </source>
</evidence>
<comment type="caution">
    <text evidence="16">The sequence shown here is derived from an EMBL/GenBank/DDBJ whole genome shotgun (WGS) entry which is preliminary data.</text>
</comment>
<evidence type="ECO:0000259" key="14">
    <source>
        <dbReference type="Pfam" id="PF00593"/>
    </source>
</evidence>
<keyword evidence="17" id="KW-1185">Reference proteome</keyword>
<evidence type="ECO:0000256" key="6">
    <source>
        <dbReference type="ARBA" id="ARBA00023004"/>
    </source>
</evidence>
<evidence type="ECO:0000256" key="2">
    <source>
        <dbReference type="ARBA" id="ARBA00022448"/>
    </source>
</evidence>
<keyword evidence="9 11" id="KW-0472">Membrane</keyword>
<keyword evidence="2 11" id="KW-0813">Transport</keyword>
<evidence type="ECO:0000256" key="9">
    <source>
        <dbReference type="ARBA" id="ARBA00023136"/>
    </source>
</evidence>
<feature type="domain" description="TonB-dependent receptor-like beta-barrel" evidence="14">
    <location>
        <begin position="284"/>
        <end position="751"/>
    </location>
</feature>
<keyword evidence="6" id="KW-0408">Iron</keyword>
<name>A0A842I1K2_9SPHN</name>
<dbReference type="SUPFAM" id="SSF56935">
    <property type="entry name" value="Porins"/>
    <property type="match status" value="1"/>
</dbReference>
<dbReference type="GO" id="GO:0006826">
    <property type="term" value="P:iron ion transport"/>
    <property type="evidence" value="ECO:0007669"/>
    <property type="project" value="UniProtKB-KW"/>
</dbReference>
<keyword evidence="4" id="KW-0410">Iron transport</keyword>
<accession>A0A842I1K2</accession>
<keyword evidence="5 11" id="KW-0812">Transmembrane</keyword>
<keyword evidence="8 12" id="KW-0798">TonB box</keyword>
<dbReference type="GO" id="GO:0009279">
    <property type="term" value="C:cell outer membrane"/>
    <property type="evidence" value="ECO:0007669"/>
    <property type="project" value="UniProtKB-SubCell"/>
</dbReference>
<comment type="subcellular location">
    <subcellularLocation>
        <location evidence="1 11">Cell outer membrane</location>
        <topology evidence="1 11">Multi-pass membrane protein</topology>
    </subcellularLocation>
</comment>